<dbReference type="EMBL" id="MLJW01005699">
    <property type="protein sequence ID" value="OIQ67798.1"/>
    <property type="molecule type" value="Genomic_DNA"/>
</dbReference>
<dbReference type="PANTHER" id="PTHR33376">
    <property type="match status" value="1"/>
</dbReference>
<gene>
    <name evidence="4" type="primary">yiaO_5</name>
    <name evidence="4" type="ORF">GALL_506220</name>
</gene>
<comment type="similarity">
    <text evidence="1">Belongs to the bacterial solute-binding protein 7 family.</text>
</comment>
<organism evidence="4">
    <name type="scientific">mine drainage metagenome</name>
    <dbReference type="NCBI Taxonomy" id="410659"/>
    <lineage>
        <taxon>unclassified sequences</taxon>
        <taxon>metagenomes</taxon>
        <taxon>ecological metagenomes</taxon>
    </lineage>
</organism>
<dbReference type="InterPro" id="IPR018389">
    <property type="entry name" value="DctP_fam"/>
</dbReference>
<protein>
    <submittedName>
        <fullName evidence="4">2,3-diketo-L-gulonate-binding periplasmic protein YiaO</fullName>
    </submittedName>
</protein>
<keyword evidence="3" id="KW-0732">Signal</keyword>
<reference evidence="4" key="1">
    <citation type="submission" date="2016-10" db="EMBL/GenBank/DDBJ databases">
        <title>Sequence of Gallionella enrichment culture.</title>
        <authorList>
            <person name="Poehlein A."/>
            <person name="Muehling M."/>
            <person name="Daniel R."/>
        </authorList>
    </citation>
    <scope>NUCLEOTIDE SEQUENCE</scope>
</reference>
<dbReference type="Gene3D" id="3.40.190.170">
    <property type="entry name" value="Bacterial extracellular solute-binding protein, family 7"/>
    <property type="match status" value="1"/>
</dbReference>
<dbReference type="Pfam" id="PF03480">
    <property type="entry name" value="DctP"/>
    <property type="match status" value="1"/>
</dbReference>
<sequence>MDIGFVIPSYDRAAFPDASIMELPGLFKDAAEATQVLSQLVGAGVLRGFSDFYVIGAYAGDPENIHARPPVISLADLRGKRFRVNNEIEAEILEKLGANSLTLPINQTTQAISSGQVDGAVASPVPLIEFGIGRVAPYHYFLHTSFIPQALLMNRERFDSLPSDVQAIIRKYSGAWLLDNFIRINAGANEQIVRQLESDPKRTVTFPSPADQQTADAIFKSIVDDYAAKNPHNAELVGAARAAVAKLRADSVVHQ</sequence>
<dbReference type="GO" id="GO:0055085">
    <property type="term" value="P:transmembrane transport"/>
    <property type="evidence" value="ECO:0007669"/>
    <property type="project" value="InterPro"/>
</dbReference>
<accession>A0A1J5P964</accession>
<keyword evidence="2" id="KW-0813">Transport</keyword>
<proteinExistence type="inferred from homology"/>
<evidence type="ECO:0000256" key="3">
    <source>
        <dbReference type="ARBA" id="ARBA00022729"/>
    </source>
</evidence>
<evidence type="ECO:0000313" key="4">
    <source>
        <dbReference type="EMBL" id="OIQ67798.1"/>
    </source>
</evidence>
<dbReference type="NCBIfam" id="NF037995">
    <property type="entry name" value="TRAP_S1"/>
    <property type="match status" value="1"/>
</dbReference>
<comment type="caution">
    <text evidence="4">The sequence shown here is derived from an EMBL/GenBank/DDBJ whole genome shotgun (WGS) entry which is preliminary data.</text>
</comment>
<dbReference type="PANTHER" id="PTHR33376:SF7">
    <property type="entry name" value="C4-DICARBOXYLATE-BINDING PROTEIN DCTB"/>
    <property type="match status" value="1"/>
</dbReference>
<evidence type="ECO:0000256" key="2">
    <source>
        <dbReference type="ARBA" id="ARBA00022448"/>
    </source>
</evidence>
<dbReference type="InterPro" id="IPR038404">
    <property type="entry name" value="TRAP_DctP_sf"/>
</dbReference>
<name>A0A1J5P964_9ZZZZ</name>
<evidence type="ECO:0000256" key="1">
    <source>
        <dbReference type="ARBA" id="ARBA00009023"/>
    </source>
</evidence>
<dbReference type="AlphaFoldDB" id="A0A1J5P964"/>